<reference evidence="1" key="1">
    <citation type="submission" date="2022-04" db="EMBL/GenBank/DDBJ databases">
        <title>Carnegiea gigantea Genome sequencing and assembly v2.</title>
        <authorList>
            <person name="Copetti D."/>
            <person name="Sanderson M.J."/>
            <person name="Burquez A."/>
            <person name="Wojciechowski M.F."/>
        </authorList>
    </citation>
    <scope>NUCLEOTIDE SEQUENCE</scope>
    <source>
        <strain evidence="1">SGP5-SGP5p</strain>
        <tissue evidence="1">Aerial part</tissue>
    </source>
</reference>
<name>A0A9Q1KTB5_9CARY</name>
<dbReference type="OrthoDB" id="1937329at2759"/>
<dbReference type="EMBL" id="JAKOGI010000031">
    <property type="protein sequence ID" value="KAJ8448262.1"/>
    <property type="molecule type" value="Genomic_DNA"/>
</dbReference>
<keyword evidence="2" id="KW-1185">Reference proteome</keyword>
<dbReference type="PANTHER" id="PTHR34788:SF4">
    <property type="entry name" value="F15I1.22"/>
    <property type="match status" value="1"/>
</dbReference>
<sequence>MLLIQLQSKSNSTIIKQHNPLFSFYASGLWVQKKNKNWELKLAGSSSSIECTCVLHFPPSPSTFSMAKSVGSFRSLDTIDSNASLYKQPIATRSTTGGRPKFRLWRHGRKLPIVRLGGTKPRRGFFLARFFRGFRLRWLKLQYCCILRRLKQYYRSLIKDLIEASASVEAYQQRVLMETSLAVPVMGVSFNNYHGGRSLRGPGSIFM</sequence>
<gene>
    <name evidence="1" type="ORF">Cgig2_025186</name>
</gene>
<dbReference type="PANTHER" id="PTHR34788">
    <property type="entry name" value="F15I1.22"/>
    <property type="match status" value="1"/>
</dbReference>
<dbReference type="AlphaFoldDB" id="A0A9Q1KTB5"/>
<organism evidence="1 2">
    <name type="scientific">Carnegiea gigantea</name>
    <dbReference type="NCBI Taxonomy" id="171969"/>
    <lineage>
        <taxon>Eukaryota</taxon>
        <taxon>Viridiplantae</taxon>
        <taxon>Streptophyta</taxon>
        <taxon>Embryophyta</taxon>
        <taxon>Tracheophyta</taxon>
        <taxon>Spermatophyta</taxon>
        <taxon>Magnoliopsida</taxon>
        <taxon>eudicotyledons</taxon>
        <taxon>Gunneridae</taxon>
        <taxon>Pentapetalae</taxon>
        <taxon>Caryophyllales</taxon>
        <taxon>Cactineae</taxon>
        <taxon>Cactaceae</taxon>
        <taxon>Cactoideae</taxon>
        <taxon>Echinocereeae</taxon>
        <taxon>Carnegiea</taxon>
    </lineage>
</organism>
<evidence type="ECO:0000313" key="2">
    <source>
        <dbReference type="Proteomes" id="UP001153076"/>
    </source>
</evidence>
<evidence type="ECO:0000313" key="1">
    <source>
        <dbReference type="EMBL" id="KAJ8448262.1"/>
    </source>
</evidence>
<accession>A0A9Q1KTB5</accession>
<protein>
    <submittedName>
        <fullName evidence="1">Uncharacterized protein</fullName>
    </submittedName>
</protein>
<proteinExistence type="predicted"/>
<dbReference type="Proteomes" id="UP001153076">
    <property type="component" value="Unassembled WGS sequence"/>
</dbReference>
<comment type="caution">
    <text evidence="1">The sequence shown here is derived from an EMBL/GenBank/DDBJ whole genome shotgun (WGS) entry which is preliminary data.</text>
</comment>